<accession>A0A671VFT3</accession>
<dbReference type="GeneTree" id="ENSGT01030000234876"/>
<feature type="region of interest" description="Disordered" evidence="1">
    <location>
        <begin position="153"/>
        <end position="172"/>
    </location>
</feature>
<reference evidence="2" key="1">
    <citation type="submission" date="2021-04" db="EMBL/GenBank/DDBJ databases">
        <authorList>
            <consortium name="Wellcome Sanger Institute Data Sharing"/>
        </authorList>
    </citation>
    <scope>NUCLEOTIDE SEQUENCE [LARGE SCALE GENOMIC DNA]</scope>
</reference>
<protein>
    <submittedName>
        <fullName evidence="2">Uncharacterized protein</fullName>
    </submittedName>
</protein>
<reference evidence="2" key="2">
    <citation type="submission" date="2025-08" db="UniProtKB">
        <authorList>
            <consortium name="Ensembl"/>
        </authorList>
    </citation>
    <scope>IDENTIFICATION</scope>
</reference>
<evidence type="ECO:0000313" key="2">
    <source>
        <dbReference type="Ensembl" id="ENSSAUP00010024632.1"/>
    </source>
</evidence>
<feature type="compositionally biased region" description="Polar residues" evidence="1">
    <location>
        <begin position="402"/>
        <end position="412"/>
    </location>
</feature>
<keyword evidence="3" id="KW-1185">Reference proteome</keyword>
<dbReference type="InParanoid" id="A0A671VFT3"/>
<feature type="region of interest" description="Disordered" evidence="1">
    <location>
        <begin position="193"/>
        <end position="216"/>
    </location>
</feature>
<feature type="region of interest" description="Disordered" evidence="1">
    <location>
        <begin position="123"/>
        <end position="147"/>
    </location>
</feature>
<feature type="compositionally biased region" description="Polar residues" evidence="1">
    <location>
        <begin position="500"/>
        <end position="511"/>
    </location>
</feature>
<feature type="compositionally biased region" description="Basic and acidic residues" evidence="1">
    <location>
        <begin position="124"/>
        <end position="142"/>
    </location>
</feature>
<organism evidence="2 3">
    <name type="scientific">Sparus aurata</name>
    <name type="common">Gilthead sea bream</name>
    <dbReference type="NCBI Taxonomy" id="8175"/>
    <lineage>
        <taxon>Eukaryota</taxon>
        <taxon>Metazoa</taxon>
        <taxon>Chordata</taxon>
        <taxon>Craniata</taxon>
        <taxon>Vertebrata</taxon>
        <taxon>Euteleostomi</taxon>
        <taxon>Actinopterygii</taxon>
        <taxon>Neopterygii</taxon>
        <taxon>Teleostei</taxon>
        <taxon>Neoteleostei</taxon>
        <taxon>Acanthomorphata</taxon>
        <taxon>Eupercaria</taxon>
        <taxon>Spariformes</taxon>
        <taxon>Sparidae</taxon>
        <taxon>Sparus</taxon>
    </lineage>
</organism>
<feature type="compositionally biased region" description="Basic and acidic residues" evidence="1">
    <location>
        <begin position="467"/>
        <end position="476"/>
    </location>
</feature>
<reference evidence="2" key="3">
    <citation type="submission" date="2025-09" db="UniProtKB">
        <authorList>
            <consortium name="Ensembl"/>
        </authorList>
    </citation>
    <scope>IDENTIFICATION</scope>
</reference>
<feature type="compositionally biased region" description="Basic residues" evidence="1">
    <location>
        <begin position="456"/>
        <end position="466"/>
    </location>
</feature>
<dbReference type="OMA" id="CEMATKG"/>
<feature type="compositionally biased region" description="Polar residues" evidence="1">
    <location>
        <begin position="426"/>
        <end position="438"/>
    </location>
</feature>
<dbReference type="Proteomes" id="UP000472265">
    <property type="component" value="Chromosome 9"/>
</dbReference>
<dbReference type="AlphaFoldDB" id="A0A671VFT3"/>
<feature type="compositionally biased region" description="Low complexity" evidence="1">
    <location>
        <begin position="200"/>
        <end position="209"/>
    </location>
</feature>
<evidence type="ECO:0000313" key="3">
    <source>
        <dbReference type="Proteomes" id="UP000472265"/>
    </source>
</evidence>
<sequence>MADRKDTQGAGPEVTINRLDTAILELTTELLPNYADMVRKTDISELPGMMDALVCEVLTVEQKGKNREKMLGSLLILMSAQQKRSDQLLQQALAGAETQKTKEILAETQESLIKANETLTETEEALKETKESLDKANNRIDQVESQLRTQEDEYAKLQDESREQLNDLHHEKREKEIELDKVKRELEHSLEDLDDRVKRSSSPQPFSSSRAYHPRAPSDRDLDKIFYLRRFPDATVEDRLYLIRGTSSQKVNKFIDRQTHRVKSNYEVLSKALIDEFKSYTVKTGLTAAFSVKQGRQESPQEYYERLLEAYFGPKNETEMEEELHFKSLFVQNLHPTTSHHLGVMACPDTLNSRQLCEMATKGFNKQKQALIKSTETNILSVSSKTPPLELEGAPGAESRKPATTSSKSYQPPTEREYTRSDLGQKYSQKPRSANYDQSRGEFNYRSSDSHDTRRPFKQWKGHRSYNNRENDKRESQNSITVLVKSDTKTPRIGKKQGKTPITTVGQTSLT</sequence>
<dbReference type="Ensembl" id="ENSSAUT00010026024.1">
    <property type="protein sequence ID" value="ENSSAUP00010024632.1"/>
    <property type="gene ID" value="ENSSAUG00010010797.1"/>
</dbReference>
<evidence type="ECO:0000256" key="1">
    <source>
        <dbReference type="SAM" id="MobiDB-lite"/>
    </source>
</evidence>
<name>A0A671VFT3_SPAAU</name>
<feature type="region of interest" description="Disordered" evidence="1">
    <location>
        <begin position="383"/>
        <end position="511"/>
    </location>
</feature>
<proteinExistence type="predicted"/>